<keyword evidence="3" id="KW-1185">Reference proteome</keyword>
<organism evidence="2 3">
    <name type="scientific">Hyunsoonleella pacifica</name>
    <dbReference type="NCBI Taxonomy" id="1080224"/>
    <lineage>
        <taxon>Bacteria</taxon>
        <taxon>Pseudomonadati</taxon>
        <taxon>Bacteroidota</taxon>
        <taxon>Flavobacteriia</taxon>
        <taxon>Flavobacteriales</taxon>
        <taxon>Flavobacteriaceae</taxon>
    </lineage>
</organism>
<evidence type="ECO:0000313" key="3">
    <source>
        <dbReference type="Proteomes" id="UP000292372"/>
    </source>
</evidence>
<dbReference type="AlphaFoldDB" id="A0A4Q9FPR9"/>
<comment type="caution">
    <text evidence="2">The sequence shown here is derived from an EMBL/GenBank/DDBJ whole genome shotgun (WGS) entry which is preliminary data.</text>
</comment>
<name>A0A4Q9FPR9_9FLAO</name>
<keyword evidence="1" id="KW-0732">Signal</keyword>
<protein>
    <recommendedName>
        <fullName evidence="4">GLPGLI family protein</fullName>
    </recommendedName>
</protein>
<dbReference type="Proteomes" id="UP000292372">
    <property type="component" value="Unassembled WGS sequence"/>
</dbReference>
<sequence length="130" mass="15019">MRKIIRLFAIIAIFWSTTAINAQENTALDNSDFYAETLKEMPSLDFNGDYKYYSETDVLGKTISQKKNNTIGSQFYRDLYEEMPSLNFFGEDKSISPLNKTQASTLKKDKATEKKTFLDELTEELPSIRF</sequence>
<feature type="chain" id="PRO_5020459167" description="GLPGLI family protein" evidence="1">
    <location>
        <begin position="23"/>
        <end position="130"/>
    </location>
</feature>
<accession>A0A4Q9FPR9</accession>
<feature type="signal peptide" evidence="1">
    <location>
        <begin position="1"/>
        <end position="22"/>
    </location>
</feature>
<evidence type="ECO:0000256" key="1">
    <source>
        <dbReference type="SAM" id="SignalP"/>
    </source>
</evidence>
<reference evidence="2 3" key="1">
    <citation type="journal article" date="2015" name="Int. J. Syst. Evol. Microbiol.">
        <title>Hyunsoonleella pacifica sp. nov., isolated from seawater of South Pacific Gyre.</title>
        <authorList>
            <person name="Gao X."/>
            <person name="Zhang Z."/>
            <person name="Dai X."/>
            <person name="Zhang X.H."/>
        </authorList>
    </citation>
    <scope>NUCLEOTIDE SEQUENCE [LARGE SCALE GENOMIC DNA]</scope>
    <source>
        <strain evidence="2 3">SW033</strain>
    </source>
</reference>
<dbReference type="RefSeq" id="WP_130935703.1">
    <property type="nucleotide sequence ID" value="NZ_BMEE01000001.1"/>
</dbReference>
<evidence type="ECO:0000313" key="2">
    <source>
        <dbReference type="EMBL" id="TBN17411.1"/>
    </source>
</evidence>
<proteinExistence type="predicted"/>
<gene>
    <name evidence="2" type="ORF">EYD46_03600</name>
</gene>
<evidence type="ECO:0008006" key="4">
    <source>
        <dbReference type="Google" id="ProtNLM"/>
    </source>
</evidence>
<dbReference type="EMBL" id="SIRS01000002">
    <property type="protein sequence ID" value="TBN17411.1"/>
    <property type="molecule type" value="Genomic_DNA"/>
</dbReference>